<dbReference type="AlphaFoldDB" id="A0A9X9WWT3"/>
<dbReference type="Gene3D" id="2.70.150.10">
    <property type="entry name" value="Calcium-transporting ATPase, cytoplasmic transduction domain A"/>
    <property type="match status" value="1"/>
</dbReference>
<evidence type="ECO:0000259" key="12">
    <source>
        <dbReference type="SMART" id="SM00831"/>
    </source>
</evidence>
<dbReference type="EMBL" id="JAAEDM010000022">
    <property type="protein sequence ID" value="MBR0671612.1"/>
    <property type="molecule type" value="Genomic_DNA"/>
</dbReference>
<dbReference type="Proteomes" id="UP001138751">
    <property type="component" value="Unassembled WGS sequence"/>
</dbReference>
<dbReference type="SUPFAM" id="SSF81665">
    <property type="entry name" value="Calcium ATPase, transmembrane domain M"/>
    <property type="match status" value="1"/>
</dbReference>
<dbReference type="Gene3D" id="3.40.50.1000">
    <property type="entry name" value="HAD superfamily/HAD-like"/>
    <property type="match status" value="1"/>
</dbReference>
<evidence type="ECO:0000256" key="11">
    <source>
        <dbReference type="SAM" id="Phobius"/>
    </source>
</evidence>
<comment type="similarity">
    <text evidence="2">Belongs to the cation transport ATPase (P-type) (TC 3.A.3) family. Type IIA subfamily.</text>
</comment>
<dbReference type="Pfam" id="PF00690">
    <property type="entry name" value="Cation_ATPase_N"/>
    <property type="match status" value="1"/>
</dbReference>
<dbReference type="InterPro" id="IPR044492">
    <property type="entry name" value="P_typ_ATPase_HD_dom"/>
</dbReference>
<keyword evidence="4 11" id="KW-0812">Transmembrane</keyword>
<dbReference type="InterPro" id="IPR006068">
    <property type="entry name" value="ATPase_P-typ_cation-transptr_C"/>
</dbReference>
<keyword evidence="8" id="KW-1278">Translocase</keyword>
<dbReference type="InterPro" id="IPR050510">
    <property type="entry name" value="Cation_transp_ATPase_P-type"/>
</dbReference>
<feature type="transmembrane region" description="Helical" evidence="11">
    <location>
        <begin position="898"/>
        <end position="922"/>
    </location>
</feature>
<evidence type="ECO:0000256" key="3">
    <source>
        <dbReference type="ARBA" id="ARBA00022475"/>
    </source>
</evidence>
<dbReference type="PANTHER" id="PTHR43294:SF21">
    <property type="entry name" value="CATION TRANSPORTING ATPASE"/>
    <property type="match status" value="1"/>
</dbReference>
<dbReference type="Pfam" id="PF00122">
    <property type="entry name" value="E1-E2_ATPase"/>
    <property type="match status" value="1"/>
</dbReference>
<dbReference type="InterPro" id="IPR036412">
    <property type="entry name" value="HAD-like_sf"/>
</dbReference>
<dbReference type="Gene3D" id="1.20.1110.10">
    <property type="entry name" value="Calcium-transporting ATPase, transmembrane domain"/>
    <property type="match status" value="1"/>
</dbReference>
<reference evidence="13" key="1">
    <citation type="submission" date="2020-01" db="EMBL/GenBank/DDBJ databases">
        <authorList>
            <person name="Rat A."/>
        </authorList>
    </citation>
    <scope>NUCLEOTIDE SEQUENCE</scope>
    <source>
        <strain evidence="13">LMG 31231</strain>
    </source>
</reference>
<evidence type="ECO:0000256" key="1">
    <source>
        <dbReference type="ARBA" id="ARBA00004651"/>
    </source>
</evidence>
<dbReference type="InterPro" id="IPR023298">
    <property type="entry name" value="ATPase_P-typ_TM_dom_sf"/>
</dbReference>
<dbReference type="SUPFAM" id="SSF81653">
    <property type="entry name" value="Calcium ATPase, transduction domain A"/>
    <property type="match status" value="1"/>
</dbReference>
<dbReference type="InterPro" id="IPR004014">
    <property type="entry name" value="ATPase_P-typ_cation-transptr_N"/>
</dbReference>
<sequence length="940" mass="99227">MTDDVPPRDRALPSRQSAAEVLAALGTNARHGLSEAEARTRLERHGRNELAAEKPVPAWRRFLAQFQDVLVILLLVAALISAGLWLIERDSALPYEAMAILAVVLLNAVMGYAQQARAAQAVAALRRMSAAQAKVVRDGEQKNIPAAELVPGDVILIEEGDTIPADARVIQSVALQAAEAALTGESLPVAKDTDPIAEEVGLGDRGNMVFSGTAATYGHGRAVITATGMRTEMGRIAGMLKAAPQDTTPLQKELDGVGRLLGKIVVAIAVMMVATILLVEDVHGARAVFDVLILGVALAVAAVPEGLPAVVTAVLSIGVQRMARRNAIVRHLAAVETLGSADVIASDKTGTLTKNEMTVRRIITASGGVSLGGSGYLPEGEVRRDGGGEIDDGLRAEFVRALSAADRANNAVLQERDGRWMVQGDPTEGALIVAARKAGLEAEALDARFVRIAEVPFSSERKLMSTVHSDAERDERLLAFTKGAPDVLLGRCTQELVGEQARPLTAARRAAILESNEELAGQALRTLGVAFRSLPKGAADRDELDETVERDLVFLGLIGMIDPPREEAKHAVTRAQGAGIRTVMITGDHPRTAAAIAAELGFDSAGRAVTGTELERMPDDTLDGVVQEASVFARVNPEHKLRIVRALQRGGATVAMTGDGVNDAPALKTADIGIAMGITGTDVSKEAADIVLADDNFATIVAAVEEGRAIFANIRKFLRYLLSSNIGEVMTMFFGVLLADVIGLIPPTGGGVVLPLLATQILWINLVTDGAPALALGADPADAGAMSRPPRPRGEGVITRRMWAGIFFVGVIMAAGTLLVLDASLPGGLIEGSGDLRYGQTMAFTTLTLFQLFNVLNARSDERSAFVGLFANHWLWLAIGISLVLQAAVIHLPVLQQAFSTVALDAGDWLTCAAVASSVLWLREASKLLTRLASARHRRG</sequence>
<proteinExistence type="inferred from homology"/>
<evidence type="ECO:0000256" key="9">
    <source>
        <dbReference type="ARBA" id="ARBA00022989"/>
    </source>
</evidence>
<evidence type="ECO:0000313" key="14">
    <source>
        <dbReference type="Proteomes" id="UP001138751"/>
    </source>
</evidence>
<keyword evidence="14" id="KW-1185">Reference proteome</keyword>
<dbReference type="InterPro" id="IPR018303">
    <property type="entry name" value="ATPase_P-typ_P_site"/>
</dbReference>
<dbReference type="InterPro" id="IPR059000">
    <property type="entry name" value="ATPase_P-type_domA"/>
</dbReference>
<dbReference type="NCBIfam" id="TIGR01494">
    <property type="entry name" value="ATPase_P-type"/>
    <property type="match status" value="2"/>
</dbReference>
<dbReference type="GO" id="GO:0016887">
    <property type="term" value="F:ATP hydrolysis activity"/>
    <property type="evidence" value="ECO:0007669"/>
    <property type="project" value="InterPro"/>
</dbReference>
<evidence type="ECO:0000256" key="10">
    <source>
        <dbReference type="ARBA" id="ARBA00023136"/>
    </source>
</evidence>
<feature type="transmembrane region" description="Helical" evidence="11">
    <location>
        <begin position="802"/>
        <end position="821"/>
    </location>
</feature>
<gene>
    <name evidence="13" type="ORF">GXW76_10555</name>
</gene>
<keyword evidence="5" id="KW-0479">Metal-binding</keyword>
<dbReference type="GO" id="GO:0019829">
    <property type="term" value="F:ATPase-coupled monoatomic cation transmembrane transporter activity"/>
    <property type="evidence" value="ECO:0007669"/>
    <property type="project" value="UniProtKB-ARBA"/>
</dbReference>
<dbReference type="PROSITE" id="PS00154">
    <property type="entry name" value="ATPASE_E1_E2"/>
    <property type="match status" value="1"/>
</dbReference>
<keyword evidence="9 11" id="KW-1133">Transmembrane helix</keyword>
<dbReference type="Pfam" id="PF00689">
    <property type="entry name" value="Cation_ATPase_C"/>
    <property type="match status" value="1"/>
</dbReference>
<dbReference type="InterPro" id="IPR008250">
    <property type="entry name" value="ATPase_P-typ_transduc_dom_A_sf"/>
</dbReference>
<evidence type="ECO:0000256" key="6">
    <source>
        <dbReference type="ARBA" id="ARBA00022741"/>
    </source>
</evidence>
<keyword evidence="10 11" id="KW-0472">Membrane</keyword>
<dbReference type="SFLD" id="SFLDS00003">
    <property type="entry name" value="Haloacid_Dehalogenase"/>
    <property type="match status" value="1"/>
</dbReference>
<protein>
    <submittedName>
        <fullName evidence="13">Cation-translocating P-type ATPase</fullName>
    </submittedName>
</protein>
<evidence type="ECO:0000256" key="4">
    <source>
        <dbReference type="ARBA" id="ARBA00022692"/>
    </source>
</evidence>
<feature type="transmembrane region" description="Helical" evidence="11">
    <location>
        <begin position="260"/>
        <end position="279"/>
    </location>
</feature>
<dbReference type="InterPro" id="IPR023214">
    <property type="entry name" value="HAD_sf"/>
</dbReference>
<feature type="transmembrane region" description="Helical" evidence="11">
    <location>
        <begin position="841"/>
        <end position="858"/>
    </location>
</feature>
<dbReference type="GO" id="GO:0140352">
    <property type="term" value="P:export from cell"/>
    <property type="evidence" value="ECO:0007669"/>
    <property type="project" value="UniProtKB-ARBA"/>
</dbReference>
<comment type="caution">
    <text evidence="13">The sequence shown here is derived from an EMBL/GenBank/DDBJ whole genome shotgun (WGS) entry which is preliminary data.</text>
</comment>
<dbReference type="GO" id="GO:0005886">
    <property type="term" value="C:plasma membrane"/>
    <property type="evidence" value="ECO:0007669"/>
    <property type="project" value="UniProtKB-SubCell"/>
</dbReference>
<dbReference type="GO" id="GO:0046873">
    <property type="term" value="F:metal ion transmembrane transporter activity"/>
    <property type="evidence" value="ECO:0007669"/>
    <property type="project" value="UniProtKB-ARBA"/>
</dbReference>
<evidence type="ECO:0000256" key="7">
    <source>
        <dbReference type="ARBA" id="ARBA00022840"/>
    </source>
</evidence>
<dbReference type="Gene3D" id="3.40.1110.10">
    <property type="entry name" value="Calcium-transporting ATPase, cytoplasmic domain N"/>
    <property type="match status" value="1"/>
</dbReference>
<feature type="domain" description="Cation-transporting P-type ATPase N-terminal" evidence="12">
    <location>
        <begin position="12"/>
        <end position="86"/>
    </location>
</feature>
<feature type="transmembrane region" description="Helical" evidence="11">
    <location>
        <begin position="870"/>
        <end position="892"/>
    </location>
</feature>
<dbReference type="SFLD" id="SFLDF00027">
    <property type="entry name" value="p-type_atpase"/>
    <property type="match status" value="1"/>
</dbReference>
<dbReference type="SUPFAM" id="SSF81660">
    <property type="entry name" value="Metal cation-transporting ATPase, ATP-binding domain N"/>
    <property type="match status" value="1"/>
</dbReference>
<dbReference type="PANTHER" id="PTHR43294">
    <property type="entry name" value="SODIUM/POTASSIUM-TRANSPORTING ATPASE SUBUNIT ALPHA"/>
    <property type="match status" value="1"/>
</dbReference>
<reference evidence="13" key="2">
    <citation type="journal article" date="2021" name="Syst. Appl. Microbiol.">
        <title>Roseomonas hellenica sp. nov., isolated from roots of wild-growing Alkanna tinctoria.</title>
        <authorList>
            <person name="Rat A."/>
            <person name="Naranjo H.D."/>
            <person name="Lebbe L."/>
            <person name="Cnockaert M."/>
            <person name="Krigas N."/>
            <person name="Grigoriadou K."/>
            <person name="Maloupa E."/>
            <person name="Willems A."/>
        </authorList>
    </citation>
    <scope>NUCLEOTIDE SEQUENCE</scope>
    <source>
        <strain evidence="13">LMG 31231</strain>
    </source>
</reference>
<keyword evidence="3" id="KW-1003">Cell membrane</keyword>
<dbReference type="InterPro" id="IPR001757">
    <property type="entry name" value="P_typ_ATPase"/>
</dbReference>
<dbReference type="FunFam" id="3.40.50.1000:FF:000028">
    <property type="entry name" value="Calcium-transporting P-type ATPase, putative"/>
    <property type="match status" value="1"/>
</dbReference>
<name>A0A9X9WWT3_9PROT</name>
<dbReference type="SUPFAM" id="SSF56784">
    <property type="entry name" value="HAD-like"/>
    <property type="match status" value="1"/>
</dbReference>
<accession>A0A9X9WWT3</accession>
<keyword evidence="6" id="KW-0547">Nucleotide-binding</keyword>
<feature type="transmembrane region" description="Helical" evidence="11">
    <location>
        <begin position="93"/>
        <end position="113"/>
    </location>
</feature>
<comment type="subcellular location">
    <subcellularLocation>
        <location evidence="1">Cell membrane</location>
        <topology evidence="1">Multi-pass membrane protein</topology>
    </subcellularLocation>
</comment>
<feature type="transmembrane region" description="Helical" evidence="11">
    <location>
        <begin position="291"/>
        <end position="315"/>
    </location>
</feature>
<feature type="transmembrane region" description="Helical" evidence="11">
    <location>
        <begin position="69"/>
        <end position="87"/>
    </location>
</feature>
<evidence type="ECO:0000256" key="8">
    <source>
        <dbReference type="ARBA" id="ARBA00022967"/>
    </source>
</evidence>
<dbReference type="SMART" id="SM00831">
    <property type="entry name" value="Cation_ATPase_N"/>
    <property type="match status" value="1"/>
</dbReference>
<keyword evidence="7" id="KW-0067">ATP-binding</keyword>
<dbReference type="RefSeq" id="WP_211861983.1">
    <property type="nucleotide sequence ID" value="NZ_JAAEDM010000022.1"/>
</dbReference>
<dbReference type="GO" id="GO:0046872">
    <property type="term" value="F:metal ion binding"/>
    <property type="evidence" value="ECO:0007669"/>
    <property type="project" value="UniProtKB-KW"/>
</dbReference>
<dbReference type="SFLD" id="SFLDG00002">
    <property type="entry name" value="C1.7:_P-type_atpase_like"/>
    <property type="match status" value="1"/>
</dbReference>
<dbReference type="GO" id="GO:0098662">
    <property type="term" value="P:inorganic cation transmembrane transport"/>
    <property type="evidence" value="ECO:0007669"/>
    <property type="project" value="UniProtKB-ARBA"/>
</dbReference>
<dbReference type="GO" id="GO:0005524">
    <property type="term" value="F:ATP binding"/>
    <property type="evidence" value="ECO:0007669"/>
    <property type="project" value="UniProtKB-KW"/>
</dbReference>
<dbReference type="GO" id="GO:0015662">
    <property type="term" value="F:P-type ion transporter activity"/>
    <property type="evidence" value="ECO:0007669"/>
    <property type="project" value="UniProtKB-ARBA"/>
</dbReference>
<evidence type="ECO:0000313" key="13">
    <source>
        <dbReference type="EMBL" id="MBR0671612.1"/>
    </source>
</evidence>
<evidence type="ECO:0000256" key="2">
    <source>
        <dbReference type="ARBA" id="ARBA00005675"/>
    </source>
</evidence>
<dbReference type="Pfam" id="PF13246">
    <property type="entry name" value="Cation_ATPase"/>
    <property type="match status" value="1"/>
</dbReference>
<dbReference type="PRINTS" id="PR00119">
    <property type="entry name" value="CATATPASE"/>
</dbReference>
<evidence type="ECO:0000256" key="5">
    <source>
        <dbReference type="ARBA" id="ARBA00022723"/>
    </source>
</evidence>
<feature type="transmembrane region" description="Helical" evidence="11">
    <location>
        <begin position="725"/>
        <end position="745"/>
    </location>
</feature>
<organism evidence="13 14">
    <name type="scientific">Neoroseomonas soli</name>
    <dbReference type="NCBI Taxonomy" id="1081025"/>
    <lineage>
        <taxon>Bacteria</taxon>
        <taxon>Pseudomonadati</taxon>
        <taxon>Pseudomonadota</taxon>
        <taxon>Alphaproteobacteria</taxon>
        <taxon>Acetobacterales</taxon>
        <taxon>Acetobacteraceae</taxon>
        <taxon>Neoroseomonas</taxon>
    </lineage>
</organism>
<dbReference type="FunFam" id="2.70.150.10:FF:000016">
    <property type="entry name" value="Calcium-transporting P-type ATPase putative"/>
    <property type="match status" value="1"/>
</dbReference>
<dbReference type="InterPro" id="IPR023299">
    <property type="entry name" value="ATPase_P-typ_cyto_dom_N"/>
</dbReference>
<dbReference type="PRINTS" id="PR00120">
    <property type="entry name" value="HATPASE"/>
</dbReference>